<reference evidence="2" key="2">
    <citation type="submission" date="2022-01" db="EMBL/GenBank/DDBJ databases">
        <authorList>
            <person name="Yamashiro T."/>
            <person name="Shiraishi A."/>
            <person name="Satake H."/>
            <person name="Nakayama K."/>
        </authorList>
    </citation>
    <scope>NUCLEOTIDE SEQUENCE</scope>
</reference>
<feature type="compositionally biased region" description="Basic and acidic residues" evidence="1">
    <location>
        <begin position="56"/>
        <end position="73"/>
    </location>
</feature>
<dbReference type="Proteomes" id="UP001151760">
    <property type="component" value="Unassembled WGS sequence"/>
</dbReference>
<protein>
    <submittedName>
        <fullName evidence="2">Uncharacterized protein</fullName>
    </submittedName>
</protein>
<accession>A0ABQ5IWA6</accession>
<evidence type="ECO:0000313" key="2">
    <source>
        <dbReference type="EMBL" id="GJU04161.1"/>
    </source>
</evidence>
<reference evidence="2" key="1">
    <citation type="journal article" date="2022" name="Int. J. Mol. Sci.">
        <title>Draft Genome of Tanacetum Coccineum: Genomic Comparison of Closely Related Tanacetum-Family Plants.</title>
        <authorList>
            <person name="Yamashiro T."/>
            <person name="Shiraishi A."/>
            <person name="Nakayama K."/>
            <person name="Satake H."/>
        </authorList>
    </citation>
    <scope>NUCLEOTIDE SEQUENCE</scope>
</reference>
<organism evidence="2 3">
    <name type="scientific">Tanacetum coccineum</name>
    <dbReference type="NCBI Taxonomy" id="301880"/>
    <lineage>
        <taxon>Eukaryota</taxon>
        <taxon>Viridiplantae</taxon>
        <taxon>Streptophyta</taxon>
        <taxon>Embryophyta</taxon>
        <taxon>Tracheophyta</taxon>
        <taxon>Spermatophyta</taxon>
        <taxon>Magnoliopsida</taxon>
        <taxon>eudicotyledons</taxon>
        <taxon>Gunneridae</taxon>
        <taxon>Pentapetalae</taxon>
        <taxon>asterids</taxon>
        <taxon>campanulids</taxon>
        <taxon>Asterales</taxon>
        <taxon>Asteraceae</taxon>
        <taxon>Asteroideae</taxon>
        <taxon>Anthemideae</taxon>
        <taxon>Anthemidinae</taxon>
        <taxon>Tanacetum</taxon>
    </lineage>
</organism>
<name>A0ABQ5IWA6_9ASTR</name>
<keyword evidence="3" id="KW-1185">Reference proteome</keyword>
<dbReference type="EMBL" id="BQNB010021222">
    <property type="protein sequence ID" value="GJU04161.1"/>
    <property type="molecule type" value="Genomic_DNA"/>
</dbReference>
<evidence type="ECO:0000313" key="3">
    <source>
        <dbReference type="Proteomes" id="UP001151760"/>
    </source>
</evidence>
<feature type="region of interest" description="Disordered" evidence="1">
    <location>
        <begin position="27"/>
        <end position="82"/>
    </location>
</feature>
<comment type="caution">
    <text evidence="2">The sequence shown here is derived from an EMBL/GenBank/DDBJ whole genome shotgun (WGS) entry which is preliminary data.</text>
</comment>
<sequence length="114" mass="12856">MHQPWRTFAVVINSLLGTFKYVSKQKARKIKKPASPSKKQNLVLEDEPTKKPKQAKHTELGKKSAPTKEDVSSKKPLRKKSVGVVIRDTPGVSVSKKKATAKVDRARAWIYFLM</sequence>
<gene>
    <name evidence="2" type="ORF">Tco_1114499</name>
</gene>
<proteinExistence type="predicted"/>
<evidence type="ECO:0000256" key="1">
    <source>
        <dbReference type="SAM" id="MobiDB-lite"/>
    </source>
</evidence>